<organism evidence="1 2">
    <name type="scientific">Asanoa siamensis</name>
    <dbReference type="NCBI Taxonomy" id="926357"/>
    <lineage>
        <taxon>Bacteria</taxon>
        <taxon>Bacillati</taxon>
        <taxon>Actinomycetota</taxon>
        <taxon>Actinomycetes</taxon>
        <taxon>Micromonosporales</taxon>
        <taxon>Micromonosporaceae</taxon>
        <taxon>Asanoa</taxon>
    </lineage>
</organism>
<keyword evidence="2" id="KW-1185">Reference proteome</keyword>
<name>A0ABQ4CXT4_9ACTN</name>
<sequence length="143" mass="15633">MRGMSTFLLTWNPKAWPEADYAAAVAATAAGRAVARRWGIGQRRSGIAAGDRAFLVRLVRDRGIVGAGRFTGDVHTEEHGGRLRAYAEVEFESLLPLADRLPPHELKARVPGVAWDHLQGSGIQVRPPHDRALEDLWTGHVPA</sequence>
<evidence type="ECO:0000313" key="1">
    <source>
        <dbReference type="EMBL" id="GIF76079.1"/>
    </source>
</evidence>
<dbReference type="EMBL" id="BONE01000053">
    <property type="protein sequence ID" value="GIF76079.1"/>
    <property type="molecule type" value="Genomic_DNA"/>
</dbReference>
<dbReference type="SUPFAM" id="SSF88697">
    <property type="entry name" value="PUA domain-like"/>
    <property type="match status" value="1"/>
</dbReference>
<dbReference type="Proteomes" id="UP000604117">
    <property type="component" value="Unassembled WGS sequence"/>
</dbReference>
<accession>A0ABQ4CXT4</accession>
<evidence type="ECO:0008006" key="3">
    <source>
        <dbReference type="Google" id="ProtNLM"/>
    </source>
</evidence>
<gene>
    <name evidence="1" type="ORF">Asi02nite_55970</name>
</gene>
<dbReference type="InterPro" id="IPR015947">
    <property type="entry name" value="PUA-like_sf"/>
</dbReference>
<reference evidence="1 2" key="1">
    <citation type="submission" date="2021-01" db="EMBL/GenBank/DDBJ databases">
        <title>Whole genome shotgun sequence of Asanoa siamensis NBRC 107932.</title>
        <authorList>
            <person name="Komaki H."/>
            <person name="Tamura T."/>
        </authorList>
    </citation>
    <scope>NUCLEOTIDE SEQUENCE [LARGE SCALE GENOMIC DNA]</scope>
    <source>
        <strain evidence="1 2">NBRC 107932</strain>
    </source>
</reference>
<evidence type="ECO:0000313" key="2">
    <source>
        <dbReference type="Proteomes" id="UP000604117"/>
    </source>
</evidence>
<proteinExistence type="predicted"/>
<comment type="caution">
    <text evidence="1">The sequence shown here is derived from an EMBL/GenBank/DDBJ whole genome shotgun (WGS) entry which is preliminary data.</text>
</comment>
<protein>
    <recommendedName>
        <fullName evidence="3">EVE domain-containing protein</fullName>
    </recommendedName>
</protein>